<dbReference type="OrthoDB" id="412018at2759"/>
<name>A0A8H6W9H4_MYCCL</name>
<sequence>MDARILVINPNSSASVTKGLEESLIAPPKTVLTFYTAPPDAPPSIDDATTGTLSAVSCFRDIQDKDLIGQYDGFLVSCFSDHPLVALLREATSKPVLGILEASLAHSLLVGKRFGILSTGSGFRYDRHDEVRKFFGGASAKFAGIVMTGLGVVEIREADQDYVAKRLKEGSKELVALGCDVIILGCAAMAGKEEIVMSGERVRVVDGNKAGIELLGALIRLGT</sequence>
<dbReference type="GO" id="GO:0047661">
    <property type="term" value="F:amino-acid racemase activity"/>
    <property type="evidence" value="ECO:0007669"/>
    <property type="project" value="InterPro"/>
</dbReference>
<evidence type="ECO:0000313" key="3">
    <source>
        <dbReference type="Proteomes" id="UP000613580"/>
    </source>
</evidence>
<accession>A0A8H6W9H4</accession>
<comment type="similarity">
    <text evidence="1">Belongs to the HyuE racemase family.</text>
</comment>
<dbReference type="PANTHER" id="PTHR28047:SF5">
    <property type="entry name" value="PROTEIN DCG1"/>
    <property type="match status" value="1"/>
</dbReference>
<dbReference type="Pfam" id="PF01177">
    <property type="entry name" value="Asp_Glu_race"/>
    <property type="match status" value="1"/>
</dbReference>
<keyword evidence="3" id="KW-1185">Reference proteome</keyword>
<dbReference type="EMBL" id="JACAZE010000007">
    <property type="protein sequence ID" value="KAF7310709.1"/>
    <property type="molecule type" value="Genomic_DNA"/>
</dbReference>
<reference evidence="2" key="1">
    <citation type="submission" date="2020-05" db="EMBL/GenBank/DDBJ databases">
        <title>Mycena genomes resolve the evolution of fungal bioluminescence.</title>
        <authorList>
            <person name="Tsai I.J."/>
        </authorList>
    </citation>
    <scope>NUCLEOTIDE SEQUENCE</scope>
    <source>
        <strain evidence="2">110903Hualien_Pintung</strain>
    </source>
</reference>
<gene>
    <name evidence="2" type="ORF">HMN09_00613800</name>
</gene>
<evidence type="ECO:0000256" key="1">
    <source>
        <dbReference type="ARBA" id="ARBA00038414"/>
    </source>
</evidence>
<dbReference type="InterPro" id="IPR015942">
    <property type="entry name" value="Asp/Glu/hydantoin_racemase"/>
</dbReference>
<comment type="caution">
    <text evidence="2">The sequence shown here is derived from an EMBL/GenBank/DDBJ whole genome shotgun (WGS) entry which is preliminary data.</text>
</comment>
<dbReference type="Gene3D" id="3.40.50.12500">
    <property type="match status" value="1"/>
</dbReference>
<dbReference type="AlphaFoldDB" id="A0A8H6W9H4"/>
<dbReference type="InterPro" id="IPR053714">
    <property type="entry name" value="Iso_Racemase_Enz_sf"/>
</dbReference>
<organism evidence="2 3">
    <name type="scientific">Mycena chlorophos</name>
    <name type="common">Agaric fungus</name>
    <name type="synonym">Agaricus chlorophos</name>
    <dbReference type="NCBI Taxonomy" id="658473"/>
    <lineage>
        <taxon>Eukaryota</taxon>
        <taxon>Fungi</taxon>
        <taxon>Dikarya</taxon>
        <taxon>Basidiomycota</taxon>
        <taxon>Agaricomycotina</taxon>
        <taxon>Agaricomycetes</taxon>
        <taxon>Agaricomycetidae</taxon>
        <taxon>Agaricales</taxon>
        <taxon>Marasmiineae</taxon>
        <taxon>Mycenaceae</taxon>
        <taxon>Mycena</taxon>
    </lineage>
</organism>
<dbReference type="InterPro" id="IPR052186">
    <property type="entry name" value="Hydantoin_racemase-like"/>
</dbReference>
<dbReference type="Proteomes" id="UP000613580">
    <property type="component" value="Unassembled WGS sequence"/>
</dbReference>
<dbReference type="PANTHER" id="PTHR28047">
    <property type="entry name" value="PROTEIN DCG1"/>
    <property type="match status" value="1"/>
</dbReference>
<evidence type="ECO:0000313" key="2">
    <source>
        <dbReference type="EMBL" id="KAF7310709.1"/>
    </source>
</evidence>
<proteinExistence type="inferred from homology"/>
<protein>
    <submittedName>
        <fullName evidence="2">Transcriptional factor</fullName>
    </submittedName>
</protein>